<dbReference type="EMBL" id="BAAAPL010000001">
    <property type="protein sequence ID" value="GAA1690907.1"/>
    <property type="molecule type" value="Genomic_DNA"/>
</dbReference>
<evidence type="ECO:0000259" key="3">
    <source>
        <dbReference type="Pfam" id="PF01361"/>
    </source>
</evidence>
<organism evidence="4 5">
    <name type="scientific">Microbacterium sediminicola</name>
    <dbReference type="NCBI Taxonomy" id="415210"/>
    <lineage>
        <taxon>Bacteria</taxon>
        <taxon>Bacillati</taxon>
        <taxon>Actinomycetota</taxon>
        <taxon>Actinomycetes</taxon>
        <taxon>Micrococcales</taxon>
        <taxon>Microbacteriaceae</taxon>
        <taxon>Microbacterium</taxon>
    </lineage>
</organism>
<dbReference type="PANTHER" id="PTHR35530">
    <property type="entry name" value="TAUTOMERASE-RELATED"/>
    <property type="match status" value="1"/>
</dbReference>
<dbReference type="PANTHER" id="PTHR35530:SF1">
    <property type="entry name" value="2-HYDROXYMUCONATE TAUTOMERASE"/>
    <property type="match status" value="1"/>
</dbReference>
<dbReference type="RefSeq" id="WP_344068748.1">
    <property type="nucleotide sequence ID" value="NZ_BAAAPL010000001.1"/>
</dbReference>
<keyword evidence="5" id="KW-1185">Reference proteome</keyword>
<dbReference type="SUPFAM" id="SSF55331">
    <property type="entry name" value="Tautomerase/MIF"/>
    <property type="match status" value="1"/>
</dbReference>
<comment type="similarity">
    <text evidence="1">Belongs to the 4-oxalocrotonate tautomerase family.</text>
</comment>
<name>A0ABP4TNH3_9MICO</name>
<dbReference type="InterPro" id="IPR004370">
    <property type="entry name" value="4-OT-like_dom"/>
</dbReference>
<dbReference type="InterPro" id="IPR014347">
    <property type="entry name" value="Tautomerase/MIF_sf"/>
</dbReference>
<evidence type="ECO:0000256" key="1">
    <source>
        <dbReference type="ARBA" id="ARBA00006723"/>
    </source>
</evidence>
<dbReference type="Pfam" id="PF01361">
    <property type="entry name" value="Tautomerase"/>
    <property type="match status" value="1"/>
</dbReference>
<evidence type="ECO:0000313" key="5">
    <source>
        <dbReference type="Proteomes" id="UP001501690"/>
    </source>
</evidence>
<gene>
    <name evidence="4" type="ORF">GCM10009808_04820</name>
</gene>
<dbReference type="Gene3D" id="3.30.429.10">
    <property type="entry name" value="Macrophage Migration Inhibitory Factor"/>
    <property type="match status" value="1"/>
</dbReference>
<proteinExistence type="inferred from homology"/>
<evidence type="ECO:0000256" key="2">
    <source>
        <dbReference type="ARBA" id="ARBA00023235"/>
    </source>
</evidence>
<evidence type="ECO:0000313" key="4">
    <source>
        <dbReference type="EMBL" id="GAA1690907.1"/>
    </source>
</evidence>
<accession>A0ABP4TNH3</accession>
<dbReference type="Proteomes" id="UP001501690">
    <property type="component" value="Unassembled WGS sequence"/>
</dbReference>
<comment type="caution">
    <text evidence="4">The sequence shown here is derived from an EMBL/GenBank/DDBJ whole genome shotgun (WGS) entry which is preliminary data.</text>
</comment>
<feature type="domain" description="4-oxalocrotonate tautomerase-like" evidence="3">
    <location>
        <begin position="2"/>
        <end position="60"/>
    </location>
</feature>
<sequence>MPLIQISIGAGRNEDQLRTLVTELTDATVRAIGARREAVSVIVTQVEGTHWANGGVTLADKKRAREAAAAAEAS</sequence>
<keyword evidence="2" id="KW-0413">Isomerase</keyword>
<reference evidence="5" key="1">
    <citation type="journal article" date="2019" name="Int. J. Syst. Evol. Microbiol.">
        <title>The Global Catalogue of Microorganisms (GCM) 10K type strain sequencing project: providing services to taxonomists for standard genome sequencing and annotation.</title>
        <authorList>
            <consortium name="The Broad Institute Genomics Platform"/>
            <consortium name="The Broad Institute Genome Sequencing Center for Infectious Disease"/>
            <person name="Wu L."/>
            <person name="Ma J."/>
        </authorList>
    </citation>
    <scope>NUCLEOTIDE SEQUENCE [LARGE SCALE GENOMIC DNA]</scope>
    <source>
        <strain evidence="5">JCM 15577</strain>
    </source>
</reference>
<protein>
    <recommendedName>
        <fullName evidence="3">4-oxalocrotonate tautomerase-like domain-containing protein</fullName>
    </recommendedName>
</protein>